<dbReference type="GO" id="GO:0005783">
    <property type="term" value="C:endoplasmic reticulum"/>
    <property type="evidence" value="ECO:0007669"/>
    <property type="project" value="UniProtKB-SubCell"/>
</dbReference>
<evidence type="ECO:0000256" key="1">
    <source>
        <dbReference type="ARBA" id="ARBA00004240"/>
    </source>
</evidence>
<dbReference type="AlphaFoldDB" id="A0A2N1JGR0"/>
<keyword evidence="6 7" id="KW-0333">Golgi apparatus</keyword>
<organism evidence="9 10">
    <name type="scientific">Malassezia vespertilionis</name>
    <dbReference type="NCBI Taxonomy" id="2020962"/>
    <lineage>
        <taxon>Eukaryota</taxon>
        <taxon>Fungi</taxon>
        <taxon>Dikarya</taxon>
        <taxon>Basidiomycota</taxon>
        <taxon>Ustilaginomycotina</taxon>
        <taxon>Malasseziomycetes</taxon>
        <taxon>Malasseziales</taxon>
        <taxon>Malasseziaceae</taxon>
        <taxon>Malassezia</taxon>
    </lineage>
</organism>
<evidence type="ECO:0000313" key="10">
    <source>
        <dbReference type="Proteomes" id="UP000232875"/>
    </source>
</evidence>
<dbReference type="GO" id="GO:1990070">
    <property type="term" value="C:TRAPPI protein complex"/>
    <property type="evidence" value="ECO:0007669"/>
    <property type="project" value="TreeGrafter"/>
</dbReference>
<dbReference type="GeneID" id="80900209"/>
<comment type="subcellular location">
    <subcellularLocation>
        <location evidence="1">Endoplasmic reticulum</location>
    </subcellularLocation>
    <subcellularLocation>
        <location evidence="7">Golgi apparatus</location>
        <location evidence="7">cis-Golgi network</location>
    </subcellularLocation>
</comment>
<proteinExistence type="inferred from homology"/>
<comment type="similarity">
    <text evidence="2 7">Belongs to the TRAPP small subunits family. BET3 subfamily.</text>
</comment>
<dbReference type="FunFam" id="3.30.1380.20:FF:000002">
    <property type="entry name" value="Trafficking protein particle complex subunit"/>
    <property type="match status" value="1"/>
</dbReference>
<keyword evidence="3 7" id="KW-0813">Transport</keyword>
<evidence type="ECO:0000256" key="8">
    <source>
        <dbReference type="SAM" id="MobiDB-lite"/>
    </source>
</evidence>
<keyword evidence="10" id="KW-1185">Reference proteome</keyword>
<dbReference type="STRING" id="2020962.A0A2N1JGR0"/>
<reference evidence="9 10" key="1">
    <citation type="submission" date="2017-10" db="EMBL/GenBank/DDBJ databases">
        <title>A novel species of cold-tolerant Malassezia isolated from bats.</title>
        <authorList>
            <person name="Lorch J.M."/>
            <person name="Palmer J.M."/>
            <person name="Vanderwolf K.J."/>
            <person name="Schmidt K.Z."/>
            <person name="Verant M.L."/>
            <person name="Weller T.J."/>
            <person name="Blehert D.S."/>
        </authorList>
    </citation>
    <scope>NUCLEOTIDE SEQUENCE [LARGE SCALE GENOMIC DNA]</scope>
    <source>
        <strain evidence="9 10">NWHC:44797-103</strain>
    </source>
</reference>
<dbReference type="OrthoDB" id="10254842at2759"/>
<evidence type="ECO:0000256" key="7">
    <source>
        <dbReference type="PIRNR" id="PIRNR017479"/>
    </source>
</evidence>
<dbReference type="PANTHER" id="PTHR20902:SF0">
    <property type="entry name" value="TRAFFICKING PROTEIN PARTICLE COMPLEX SUBUNIT 5"/>
    <property type="match status" value="1"/>
</dbReference>
<dbReference type="InterPro" id="IPR016696">
    <property type="entry name" value="TRAPP-I_su5"/>
</dbReference>
<dbReference type="GO" id="GO:1990072">
    <property type="term" value="C:TRAPPIII protein complex"/>
    <property type="evidence" value="ECO:0007669"/>
    <property type="project" value="TreeGrafter"/>
</dbReference>
<dbReference type="SUPFAM" id="SSF111126">
    <property type="entry name" value="Ligand-binding domain in the NO signalling and Golgi transport"/>
    <property type="match status" value="1"/>
</dbReference>
<feature type="region of interest" description="Disordered" evidence="8">
    <location>
        <begin position="20"/>
        <end position="49"/>
    </location>
</feature>
<dbReference type="InterPro" id="IPR007194">
    <property type="entry name" value="TRAPP_component"/>
</dbReference>
<sequence length="232" mass="25897">MQPHEASPWTASYGLNTGTYPLPESLKPVTQEQSGGPLPDILDRPRDRTRSSEVNVSSLQFLFAQMVTYAQERVNGISEFERLLASMGVHVGYRMVVLWSHRIQTSQNPKKPKRETRLLPTLLWIHSTLWKSLFGMQADSLERSAEQGRGDEYMISSNNPLFSRAISIPKEMDQLSVEAFVAGIVEGALDGLGFPARVTAHSVPTEQFPNRTTILIKLDPSVMERETTMGGP</sequence>
<dbReference type="InterPro" id="IPR024096">
    <property type="entry name" value="NO_sig/Golgi_transp_ligand-bd"/>
</dbReference>
<keyword evidence="5 7" id="KW-0931">ER-Golgi transport</keyword>
<dbReference type="EMBL" id="KZ454987">
    <property type="protein sequence ID" value="PKI85734.1"/>
    <property type="molecule type" value="Genomic_DNA"/>
</dbReference>
<evidence type="ECO:0000256" key="2">
    <source>
        <dbReference type="ARBA" id="ARBA00006218"/>
    </source>
</evidence>
<evidence type="ECO:0000256" key="4">
    <source>
        <dbReference type="ARBA" id="ARBA00022824"/>
    </source>
</evidence>
<keyword evidence="4 7" id="KW-0256">Endoplasmic reticulum</keyword>
<dbReference type="RefSeq" id="XP_056061533.1">
    <property type="nucleotide sequence ID" value="XM_056205558.1"/>
</dbReference>
<dbReference type="GO" id="GO:1990071">
    <property type="term" value="C:TRAPPII protein complex"/>
    <property type="evidence" value="ECO:0007669"/>
    <property type="project" value="TreeGrafter"/>
</dbReference>
<dbReference type="Proteomes" id="UP000232875">
    <property type="component" value="Unassembled WGS sequence"/>
</dbReference>
<dbReference type="GO" id="GO:0006888">
    <property type="term" value="P:endoplasmic reticulum to Golgi vesicle-mediated transport"/>
    <property type="evidence" value="ECO:0007669"/>
    <property type="project" value="TreeGrafter"/>
</dbReference>
<protein>
    <recommendedName>
        <fullName evidence="7">Trafficking protein particle complex subunit</fullName>
    </recommendedName>
</protein>
<comment type="subunit">
    <text evidence="7">Part of the multisubunit TRAPP (transport protein particle) complex.</text>
</comment>
<dbReference type="PANTHER" id="PTHR20902">
    <property type="entry name" value="41-2 PROTEIN ANTIGEN-RELATED"/>
    <property type="match status" value="1"/>
</dbReference>
<evidence type="ECO:0000256" key="5">
    <source>
        <dbReference type="ARBA" id="ARBA00022892"/>
    </source>
</evidence>
<dbReference type="Gene3D" id="3.30.1380.20">
    <property type="entry name" value="Trafficking protein particle complex subunit 3"/>
    <property type="match status" value="1"/>
</dbReference>
<dbReference type="Pfam" id="PF04051">
    <property type="entry name" value="TRAPP"/>
    <property type="match status" value="1"/>
</dbReference>
<name>A0A2N1JGR0_9BASI</name>
<gene>
    <name evidence="9" type="primary">TRS31</name>
    <name evidence="9" type="ORF">MVES_000655</name>
</gene>
<accession>A0A2N1JGR0</accession>
<dbReference type="CDD" id="cd14943">
    <property type="entry name" value="TRAPPC5_Trs31"/>
    <property type="match status" value="1"/>
</dbReference>
<evidence type="ECO:0000313" key="9">
    <source>
        <dbReference type="EMBL" id="PKI85734.1"/>
    </source>
</evidence>
<evidence type="ECO:0000256" key="3">
    <source>
        <dbReference type="ARBA" id="ARBA00022448"/>
    </source>
</evidence>
<dbReference type="PIRSF" id="PIRSF017479">
    <property type="entry name" value="TRAPP_I_complex_Trs31"/>
    <property type="match status" value="1"/>
</dbReference>
<evidence type="ECO:0000256" key="6">
    <source>
        <dbReference type="ARBA" id="ARBA00023034"/>
    </source>
</evidence>